<name>A0A9P7YCI4_9HELO</name>
<evidence type="ECO:0000256" key="6">
    <source>
        <dbReference type="PROSITE-ProRule" id="PRU00221"/>
    </source>
</evidence>
<comment type="similarity">
    <text evidence="1">Belongs to the WD repeat ESC family.</text>
</comment>
<dbReference type="PANTHER" id="PTHR10253">
    <property type="entry name" value="POLYCOMB PROTEIN"/>
    <property type="match status" value="1"/>
</dbReference>
<feature type="repeat" description="WD" evidence="6">
    <location>
        <begin position="133"/>
        <end position="168"/>
    </location>
</feature>
<dbReference type="InterPro" id="IPR036322">
    <property type="entry name" value="WD40_repeat_dom_sf"/>
</dbReference>
<dbReference type="PROSITE" id="PS50082">
    <property type="entry name" value="WD_REPEATS_2"/>
    <property type="match status" value="2"/>
</dbReference>
<reference evidence="7" key="1">
    <citation type="journal article" date="2021" name="IMA Fungus">
        <title>Genomic characterization of three marine fungi, including Emericellopsis atlantica sp. nov. with signatures of a generalist lifestyle and marine biomass degradation.</title>
        <authorList>
            <person name="Hagestad O.C."/>
            <person name="Hou L."/>
            <person name="Andersen J.H."/>
            <person name="Hansen E.H."/>
            <person name="Altermark B."/>
            <person name="Li C."/>
            <person name="Kuhnert E."/>
            <person name="Cox R.J."/>
            <person name="Crous P.W."/>
            <person name="Spatafora J.W."/>
            <person name="Lail K."/>
            <person name="Amirebrahimi M."/>
            <person name="Lipzen A."/>
            <person name="Pangilinan J."/>
            <person name="Andreopoulos W."/>
            <person name="Hayes R.D."/>
            <person name="Ng V."/>
            <person name="Grigoriev I.V."/>
            <person name="Jackson S.A."/>
            <person name="Sutton T.D.S."/>
            <person name="Dobson A.D.W."/>
            <person name="Rama T."/>
        </authorList>
    </citation>
    <scope>NUCLEOTIDE SEQUENCE</scope>
    <source>
        <strain evidence="7">TRa018bII</strain>
    </source>
</reference>
<keyword evidence="3" id="KW-0677">Repeat</keyword>
<evidence type="ECO:0000256" key="2">
    <source>
        <dbReference type="ARBA" id="ARBA00022574"/>
    </source>
</evidence>
<sequence length="462" mass="51767">MPSKSRSSNELPSLIQVHQLRNPSHAKKANRSEFWSIHFYPYTRPGDRPVFAMVGGNERDGSHILICRLPPSGKMEVIQYILDKDIYDETKDILYSCVFTKDMKTGAPLLCVAGTARIIKIIDVRTGKVVKSLCGHGGSINDLAISPLSPEILVSCSDDQSIIVWSLDPAHEKQPVVAILKGEAIKDKVYKIAFHQNGRYLLSAGGDCIVNLWTLPEFPDENTGKSKPTLIYFPHFSSPEVHQYQVDSITFFHDLILSRSEREDRLVLWSITGFDSTLPPPTESEAPSLKDEKTLTRSFFAPPAITPGASPQYSRLLTFANPKSELVWIRHGFFPGSPTTNSILACGNEVGELLFWDLARLSEHHEAITKGTYEDDEKRPGFMALSRKKTKGQNGREEMLERSRRKWDRRYGIGDPERGLEAHRTVDCDRSVCLRGVGWSADGRWCVAVGDQSTFVVYGWGA</sequence>
<evidence type="ECO:0000313" key="8">
    <source>
        <dbReference type="Proteomes" id="UP000824998"/>
    </source>
</evidence>
<keyword evidence="2 6" id="KW-0853">WD repeat</keyword>
<accession>A0A9P7YCI4</accession>
<keyword evidence="8" id="KW-1185">Reference proteome</keyword>
<organism evidence="7 8">
    <name type="scientific">Amylocarpus encephaloides</name>
    <dbReference type="NCBI Taxonomy" id="45428"/>
    <lineage>
        <taxon>Eukaryota</taxon>
        <taxon>Fungi</taxon>
        <taxon>Dikarya</taxon>
        <taxon>Ascomycota</taxon>
        <taxon>Pezizomycotina</taxon>
        <taxon>Leotiomycetes</taxon>
        <taxon>Helotiales</taxon>
        <taxon>Helotiales incertae sedis</taxon>
        <taxon>Amylocarpus</taxon>
    </lineage>
</organism>
<dbReference type="AlphaFoldDB" id="A0A9P7YCI4"/>
<comment type="caution">
    <text evidence="7">The sequence shown here is derived from an EMBL/GenBank/DDBJ whole genome shotgun (WGS) entry which is preliminary data.</text>
</comment>
<keyword evidence="5" id="KW-0804">Transcription</keyword>
<evidence type="ECO:0000256" key="5">
    <source>
        <dbReference type="ARBA" id="ARBA00023163"/>
    </source>
</evidence>
<evidence type="ECO:0000256" key="4">
    <source>
        <dbReference type="ARBA" id="ARBA00023015"/>
    </source>
</evidence>
<dbReference type="Pfam" id="PF00400">
    <property type="entry name" value="WD40"/>
    <property type="match status" value="2"/>
</dbReference>
<dbReference type="PROSITE" id="PS50294">
    <property type="entry name" value="WD_REPEATS_REGION"/>
    <property type="match status" value="1"/>
</dbReference>
<feature type="repeat" description="WD" evidence="6">
    <location>
        <begin position="182"/>
        <end position="215"/>
    </location>
</feature>
<protein>
    <submittedName>
        <fullName evidence="7">WD40-repeat-containing domain protein</fullName>
    </submittedName>
</protein>
<evidence type="ECO:0000313" key="7">
    <source>
        <dbReference type="EMBL" id="KAG9231205.1"/>
    </source>
</evidence>
<dbReference type="InterPro" id="IPR051243">
    <property type="entry name" value="PcG_WD-repeat"/>
</dbReference>
<dbReference type="InterPro" id="IPR015943">
    <property type="entry name" value="WD40/YVTN_repeat-like_dom_sf"/>
</dbReference>
<keyword evidence="4" id="KW-0805">Transcription regulation</keyword>
<gene>
    <name evidence="7" type="ORF">BJ875DRAFT_487212</name>
</gene>
<dbReference type="InterPro" id="IPR001680">
    <property type="entry name" value="WD40_rpt"/>
</dbReference>
<dbReference type="OrthoDB" id="7318948at2759"/>
<proteinExistence type="inferred from homology"/>
<dbReference type="SMART" id="SM00320">
    <property type="entry name" value="WD40"/>
    <property type="match status" value="3"/>
</dbReference>
<dbReference type="Gene3D" id="2.130.10.10">
    <property type="entry name" value="YVTN repeat-like/Quinoprotein amine dehydrogenase"/>
    <property type="match status" value="1"/>
</dbReference>
<evidence type="ECO:0000256" key="1">
    <source>
        <dbReference type="ARBA" id="ARBA00008075"/>
    </source>
</evidence>
<dbReference type="EMBL" id="MU251617">
    <property type="protein sequence ID" value="KAG9231205.1"/>
    <property type="molecule type" value="Genomic_DNA"/>
</dbReference>
<dbReference type="Proteomes" id="UP000824998">
    <property type="component" value="Unassembled WGS sequence"/>
</dbReference>
<evidence type="ECO:0000256" key="3">
    <source>
        <dbReference type="ARBA" id="ARBA00022737"/>
    </source>
</evidence>
<dbReference type="SUPFAM" id="SSF50978">
    <property type="entry name" value="WD40 repeat-like"/>
    <property type="match status" value="1"/>
</dbReference>